<dbReference type="AlphaFoldDB" id="A0A0G1KFH3"/>
<gene>
    <name evidence="1" type="ORF">UW79_C0005G0026</name>
</gene>
<dbReference type="EMBL" id="LCJR01000005">
    <property type="protein sequence ID" value="KKT82501.1"/>
    <property type="molecule type" value="Genomic_DNA"/>
</dbReference>
<protein>
    <submittedName>
        <fullName evidence="1">Uncharacterized protein</fullName>
    </submittedName>
</protein>
<comment type="caution">
    <text evidence="1">The sequence shown here is derived from an EMBL/GenBank/DDBJ whole genome shotgun (WGS) entry which is preliminary data.</text>
</comment>
<proteinExistence type="predicted"/>
<dbReference type="Proteomes" id="UP000034032">
    <property type="component" value="Unassembled WGS sequence"/>
</dbReference>
<accession>A0A0G1KFH3</accession>
<reference evidence="1 2" key="1">
    <citation type="journal article" date="2015" name="Nature">
        <title>rRNA introns, odd ribosomes, and small enigmatic genomes across a large radiation of phyla.</title>
        <authorList>
            <person name="Brown C.T."/>
            <person name="Hug L.A."/>
            <person name="Thomas B.C."/>
            <person name="Sharon I."/>
            <person name="Castelle C.J."/>
            <person name="Singh A."/>
            <person name="Wilkins M.J."/>
            <person name="Williams K.H."/>
            <person name="Banfield J.F."/>
        </authorList>
    </citation>
    <scope>NUCLEOTIDE SEQUENCE [LARGE SCALE GENOMIC DNA]</scope>
</reference>
<evidence type="ECO:0000313" key="2">
    <source>
        <dbReference type="Proteomes" id="UP000034032"/>
    </source>
</evidence>
<name>A0A0G1KFH3_9BACT</name>
<organism evidence="1 2">
    <name type="scientific">Candidatus Yanofskybacteria bacterium GW2011_GWA2_44_9</name>
    <dbReference type="NCBI Taxonomy" id="1619025"/>
    <lineage>
        <taxon>Bacteria</taxon>
        <taxon>Candidatus Yanofskyibacteriota</taxon>
    </lineage>
</organism>
<evidence type="ECO:0000313" key="1">
    <source>
        <dbReference type="EMBL" id="KKT82501.1"/>
    </source>
</evidence>
<sequence>MGQNKILLIIIILLGLVAGYFYYTEAAGEPDPPIPLPIDIEKDDLKSAANINLDFSVFENETYKTLIQFGESPVKPGNTGKTNVFAPIE</sequence>